<accession>A0AAJ6Y2H9</accession>
<dbReference type="KEGG" id="peu:105136304"/>
<dbReference type="InterPro" id="IPR000073">
    <property type="entry name" value="AB_hydrolase_1"/>
</dbReference>
<dbReference type="InterPro" id="IPR051044">
    <property type="entry name" value="MAG_DAG_Lipase"/>
</dbReference>
<evidence type="ECO:0000313" key="3">
    <source>
        <dbReference type="RefSeq" id="XP_011039896.1"/>
    </source>
</evidence>
<proteinExistence type="predicted"/>
<feature type="domain" description="Serine aminopeptidase S33" evidence="1">
    <location>
        <begin position="89"/>
        <end position="328"/>
    </location>
</feature>
<dbReference type="Gene3D" id="3.40.50.1820">
    <property type="entry name" value="alpha/beta hydrolase"/>
    <property type="match status" value="1"/>
</dbReference>
<dbReference type="InterPro" id="IPR022742">
    <property type="entry name" value="Hydrolase_4"/>
</dbReference>
<dbReference type="PANTHER" id="PTHR11614">
    <property type="entry name" value="PHOSPHOLIPASE-RELATED"/>
    <property type="match status" value="1"/>
</dbReference>
<keyword evidence="2" id="KW-1185">Reference proteome</keyword>
<dbReference type="SUPFAM" id="SSF53474">
    <property type="entry name" value="alpha/beta-Hydrolases"/>
    <property type="match status" value="1"/>
</dbReference>
<dbReference type="RefSeq" id="XP_011039896.1">
    <property type="nucleotide sequence ID" value="XM_011041594.1"/>
</dbReference>
<evidence type="ECO:0000259" key="1">
    <source>
        <dbReference type="Pfam" id="PF12146"/>
    </source>
</evidence>
<protein>
    <submittedName>
        <fullName evidence="3">Caffeoylshikimate esterase-like</fullName>
    </submittedName>
</protein>
<evidence type="ECO:0000313" key="2">
    <source>
        <dbReference type="Proteomes" id="UP000694918"/>
    </source>
</evidence>
<sequence>MAICSAFPSSAFPSSTNNFSCQSLISFQDKKMLSHPIHQANEKSPYGDLTREEFYKKHQILHQERFMFNKKNMRIFTQSWRPDDPSSQLEGIVAMVHGYSSESSWLNELTAIAIAKAGFLVCALDLQGHGYSDGLRGHIPNIRYVVSDCIMFFDSVKANSPNLPAFLYGESLGGAISILICLKQGYTWDGFILSGAMCGISAKFKPMWPLEKLLPLAALFAPTWKVVASKSVSSRSYKEEWKRRLVANNPNRPKSGKPPAATALEFLRVCEYIRMHCYDLGVPFLMVHGEDDFACDFRSACFAYESASSKDKTLKIFPGMWHMLVGEPKENVDLVFGTILTWLRDHAAKPKPKPKP</sequence>
<dbReference type="InterPro" id="IPR029058">
    <property type="entry name" value="AB_hydrolase_fold"/>
</dbReference>
<dbReference type="AlphaFoldDB" id="A0AAJ6Y2H9"/>
<dbReference type="Pfam" id="PF12146">
    <property type="entry name" value="Hydrolase_4"/>
    <property type="match status" value="1"/>
</dbReference>
<name>A0AAJ6Y2H9_POPEU</name>
<dbReference type="PRINTS" id="PR00111">
    <property type="entry name" value="ABHYDROLASE"/>
</dbReference>
<reference evidence="3" key="1">
    <citation type="submission" date="2025-08" db="UniProtKB">
        <authorList>
            <consortium name="RefSeq"/>
        </authorList>
    </citation>
    <scope>IDENTIFICATION</scope>
</reference>
<organism evidence="2 3">
    <name type="scientific">Populus euphratica</name>
    <name type="common">Euphrates poplar</name>
    <dbReference type="NCBI Taxonomy" id="75702"/>
    <lineage>
        <taxon>Eukaryota</taxon>
        <taxon>Viridiplantae</taxon>
        <taxon>Streptophyta</taxon>
        <taxon>Embryophyta</taxon>
        <taxon>Tracheophyta</taxon>
        <taxon>Spermatophyta</taxon>
        <taxon>Magnoliopsida</taxon>
        <taxon>eudicotyledons</taxon>
        <taxon>Gunneridae</taxon>
        <taxon>Pentapetalae</taxon>
        <taxon>rosids</taxon>
        <taxon>fabids</taxon>
        <taxon>Malpighiales</taxon>
        <taxon>Salicaceae</taxon>
        <taxon>Saliceae</taxon>
        <taxon>Populus</taxon>
    </lineage>
</organism>
<dbReference type="Proteomes" id="UP000694918">
    <property type="component" value="Unplaced"/>
</dbReference>
<dbReference type="GeneID" id="105136304"/>
<gene>
    <name evidence="3" type="primary">LOC105136304</name>
</gene>